<feature type="transmembrane region" description="Helical" evidence="8">
    <location>
        <begin position="254"/>
        <end position="279"/>
    </location>
</feature>
<dbReference type="Pfam" id="PF01032">
    <property type="entry name" value="FecCD"/>
    <property type="match status" value="1"/>
</dbReference>
<dbReference type="FunFam" id="1.10.3470.10:FF:000001">
    <property type="entry name" value="Vitamin B12 ABC transporter permease BtuC"/>
    <property type="match status" value="1"/>
</dbReference>
<feature type="transmembrane region" description="Helical" evidence="8">
    <location>
        <begin position="71"/>
        <end position="91"/>
    </location>
</feature>
<accession>A0A545TDA5</accession>
<comment type="similarity">
    <text evidence="2">Belongs to the binding-protein-dependent transport system permease family. FecCD subfamily.</text>
</comment>
<organism evidence="9 10">
    <name type="scientific">Aliikangiella marina</name>
    <dbReference type="NCBI Taxonomy" id="1712262"/>
    <lineage>
        <taxon>Bacteria</taxon>
        <taxon>Pseudomonadati</taxon>
        <taxon>Pseudomonadota</taxon>
        <taxon>Gammaproteobacteria</taxon>
        <taxon>Oceanospirillales</taxon>
        <taxon>Pleioneaceae</taxon>
        <taxon>Aliikangiella</taxon>
    </lineage>
</organism>
<dbReference type="GO" id="GO:0033214">
    <property type="term" value="P:siderophore-iron import into cell"/>
    <property type="evidence" value="ECO:0007669"/>
    <property type="project" value="TreeGrafter"/>
</dbReference>
<feature type="transmembrane region" description="Helical" evidence="8">
    <location>
        <begin position="163"/>
        <end position="184"/>
    </location>
</feature>
<dbReference type="GO" id="GO:0022857">
    <property type="term" value="F:transmembrane transporter activity"/>
    <property type="evidence" value="ECO:0007669"/>
    <property type="project" value="InterPro"/>
</dbReference>
<keyword evidence="4" id="KW-1003">Cell membrane</keyword>
<sequence length="350" mass="37919">MIAAVDYFAHRKQNSLRWQSLFAVLVFTFAIITLGFGPAGWDWRLAFAWLLPEHFTQFSELQLNVVTHIRLPRFCLALIVGAVLAQTGAATQALCRNPLADPSIIGVSAGAAVMAVAVIALAPKIGFNPDVWLPYAAFSGALLVTFLVYHMAQQNQEISVTSLILVGVALNALSFALIGLFSFYADDSSLRLINYWTMGSLAGAGWSGLLQSLPLILMSFVGLYSKRAELNLLLLGESEARYLGVNIQRLKMQIVIYVALGVGAVVAMTGMIGFVGLVVPHMTRLLVGANMRYMLSVCALLGSVVLLFSDWLAKIVVAPTELPIGIITALIGAPVFIYLLQKNRMRGHHA</sequence>
<keyword evidence="6 8" id="KW-1133">Transmembrane helix</keyword>
<keyword evidence="7 8" id="KW-0472">Membrane</keyword>
<gene>
    <name evidence="9" type="ORF">FLL45_09540</name>
</gene>
<comment type="subcellular location">
    <subcellularLocation>
        <location evidence="1">Cell membrane</location>
        <topology evidence="1">Multi-pass membrane protein</topology>
    </subcellularLocation>
</comment>
<evidence type="ECO:0000313" key="9">
    <source>
        <dbReference type="EMBL" id="TQV75171.1"/>
    </source>
</evidence>
<reference evidence="9 10" key="1">
    <citation type="submission" date="2019-06" db="EMBL/GenBank/DDBJ databases">
        <title>Draft genome of Aliikangiella marina GYP-15.</title>
        <authorList>
            <person name="Wang G."/>
        </authorList>
    </citation>
    <scope>NUCLEOTIDE SEQUENCE [LARGE SCALE GENOMIC DNA]</scope>
    <source>
        <strain evidence="9 10">GYP-15</strain>
    </source>
</reference>
<dbReference type="CDD" id="cd06550">
    <property type="entry name" value="TM_ABC_iron-siderophores_like"/>
    <property type="match status" value="1"/>
</dbReference>
<keyword evidence="10" id="KW-1185">Reference proteome</keyword>
<dbReference type="SUPFAM" id="SSF81345">
    <property type="entry name" value="ABC transporter involved in vitamin B12 uptake, BtuC"/>
    <property type="match status" value="1"/>
</dbReference>
<feature type="transmembrane region" description="Helical" evidence="8">
    <location>
        <begin position="103"/>
        <end position="126"/>
    </location>
</feature>
<evidence type="ECO:0000256" key="6">
    <source>
        <dbReference type="ARBA" id="ARBA00022989"/>
    </source>
</evidence>
<keyword evidence="5 8" id="KW-0812">Transmembrane</keyword>
<keyword evidence="3" id="KW-0813">Transport</keyword>
<feature type="transmembrane region" description="Helical" evidence="8">
    <location>
        <begin position="132"/>
        <end position="151"/>
    </location>
</feature>
<dbReference type="OrthoDB" id="9055647at2"/>
<evidence type="ECO:0000256" key="1">
    <source>
        <dbReference type="ARBA" id="ARBA00004651"/>
    </source>
</evidence>
<comment type="caution">
    <text evidence="9">The sequence shown here is derived from an EMBL/GenBank/DDBJ whole genome shotgun (WGS) entry which is preliminary data.</text>
</comment>
<proteinExistence type="inferred from homology"/>
<dbReference type="Proteomes" id="UP000317839">
    <property type="component" value="Unassembled WGS sequence"/>
</dbReference>
<dbReference type="EMBL" id="VIKR01000002">
    <property type="protein sequence ID" value="TQV75171.1"/>
    <property type="molecule type" value="Genomic_DNA"/>
</dbReference>
<evidence type="ECO:0000256" key="4">
    <source>
        <dbReference type="ARBA" id="ARBA00022475"/>
    </source>
</evidence>
<dbReference type="PANTHER" id="PTHR30472">
    <property type="entry name" value="FERRIC ENTEROBACTIN TRANSPORT SYSTEM PERMEASE PROTEIN"/>
    <property type="match status" value="1"/>
</dbReference>
<dbReference type="GO" id="GO:0005886">
    <property type="term" value="C:plasma membrane"/>
    <property type="evidence" value="ECO:0007669"/>
    <property type="project" value="UniProtKB-SubCell"/>
</dbReference>
<dbReference type="InterPro" id="IPR000522">
    <property type="entry name" value="ABC_transptr_permease_BtuC"/>
</dbReference>
<evidence type="ECO:0000313" key="10">
    <source>
        <dbReference type="Proteomes" id="UP000317839"/>
    </source>
</evidence>
<evidence type="ECO:0000256" key="5">
    <source>
        <dbReference type="ARBA" id="ARBA00022692"/>
    </source>
</evidence>
<feature type="transmembrane region" description="Helical" evidence="8">
    <location>
        <begin position="291"/>
        <end position="313"/>
    </location>
</feature>
<feature type="transmembrane region" description="Helical" evidence="8">
    <location>
        <begin position="204"/>
        <end position="224"/>
    </location>
</feature>
<evidence type="ECO:0000256" key="3">
    <source>
        <dbReference type="ARBA" id="ARBA00022448"/>
    </source>
</evidence>
<feature type="transmembrane region" description="Helical" evidence="8">
    <location>
        <begin position="322"/>
        <end position="340"/>
    </location>
</feature>
<evidence type="ECO:0000256" key="8">
    <source>
        <dbReference type="SAM" id="Phobius"/>
    </source>
</evidence>
<dbReference type="Gene3D" id="1.10.3470.10">
    <property type="entry name" value="ABC transporter involved in vitamin B12 uptake, BtuC"/>
    <property type="match status" value="1"/>
</dbReference>
<dbReference type="AlphaFoldDB" id="A0A545TDA5"/>
<evidence type="ECO:0000256" key="2">
    <source>
        <dbReference type="ARBA" id="ARBA00007935"/>
    </source>
</evidence>
<dbReference type="InterPro" id="IPR037294">
    <property type="entry name" value="ABC_BtuC-like"/>
</dbReference>
<dbReference type="PANTHER" id="PTHR30472:SF25">
    <property type="entry name" value="ABC TRANSPORTER PERMEASE PROTEIN MJ0876-RELATED"/>
    <property type="match status" value="1"/>
</dbReference>
<name>A0A545TDA5_9GAMM</name>
<feature type="transmembrane region" description="Helical" evidence="8">
    <location>
        <begin position="21"/>
        <end position="41"/>
    </location>
</feature>
<dbReference type="RefSeq" id="WP_142941788.1">
    <property type="nucleotide sequence ID" value="NZ_VIKR01000002.1"/>
</dbReference>
<evidence type="ECO:0000256" key="7">
    <source>
        <dbReference type="ARBA" id="ARBA00023136"/>
    </source>
</evidence>
<protein>
    <submittedName>
        <fullName evidence="9">Iron ABC transporter permease</fullName>
    </submittedName>
</protein>